<feature type="transmembrane region" description="Helical" evidence="1">
    <location>
        <begin position="317"/>
        <end position="337"/>
    </location>
</feature>
<feature type="transmembrane region" description="Helical" evidence="1">
    <location>
        <begin position="284"/>
        <end position="305"/>
    </location>
</feature>
<feature type="transmembrane region" description="Helical" evidence="1">
    <location>
        <begin position="24"/>
        <end position="43"/>
    </location>
</feature>
<feature type="transmembrane region" description="Helical" evidence="1">
    <location>
        <begin position="86"/>
        <end position="103"/>
    </location>
</feature>
<feature type="transmembrane region" description="Helical" evidence="1">
    <location>
        <begin position="154"/>
        <end position="177"/>
    </location>
</feature>
<dbReference type="RefSeq" id="WP_013853335.1">
    <property type="nucleotide sequence ID" value="NZ_CAMQTQ010000001.1"/>
</dbReference>
<dbReference type="EMBL" id="LC380400">
    <property type="protein sequence ID" value="BBE36306.1"/>
    <property type="molecule type" value="Genomic_DNA"/>
</dbReference>
<feature type="transmembrane region" description="Helical" evidence="1">
    <location>
        <begin position="115"/>
        <end position="142"/>
    </location>
</feature>
<dbReference type="EMBL" id="LC380399">
    <property type="protein sequence ID" value="BBE36290.1"/>
    <property type="molecule type" value="Genomic_DNA"/>
</dbReference>
<dbReference type="OMA" id="TFTYLRQ"/>
<feature type="transmembrane region" description="Helical" evidence="1">
    <location>
        <begin position="256"/>
        <end position="272"/>
    </location>
</feature>
<feature type="transmembrane region" description="Helical" evidence="1">
    <location>
        <begin position="225"/>
        <end position="244"/>
    </location>
</feature>
<dbReference type="InterPro" id="IPR049458">
    <property type="entry name" value="EpsG-like"/>
</dbReference>
<proteinExistence type="predicted"/>
<sequence length="365" mass="43238">MILFSLVMIVLISLYEFTELNKKKVFYLILFIVITFSALRYGIGYDYRNYILRIHGMPLFKQLPLMREFFSYALFWVSHLLGNPQIFFATNAILTNFLIFYTIKEYSIDIPKSIWVYLTFPMFFLNSLSIVRNFTAFSIVFYSFKFIKGKDFSKFIACVILAALFHNSALFIIPLYWLYDLKLGRKAKILSAISIFVSVPILQMSTRILLPSYSDYFTKISDLKAGRATLIVLIAILLISLLFEKRLVKNNKDNQFYINSLFFAVLVYITYAKFGHFAFRMTEYLYIFILLLIPELIFVITNLLDEKMIYSRHTTKLKYLFLLSFYLVFGIMFFYMIRVGGAAYYPYKMKIYSFFDSTYYIPFLK</sequence>
<dbReference type="AlphaFoldDB" id="A0A2Z6FYT4"/>
<evidence type="ECO:0000313" key="2">
    <source>
        <dbReference type="EMBL" id="BBE36290.1"/>
    </source>
</evidence>
<organism evidence="2">
    <name type="scientific">Erysipelothrix rhusiopathiae</name>
    <dbReference type="NCBI Taxonomy" id="1648"/>
    <lineage>
        <taxon>Bacteria</taxon>
        <taxon>Bacillati</taxon>
        <taxon>Bacillota</taxon>
        <taxon>Erysipelotrichia</taxon>
        <taxon>Erysipelotrichales</taxon>
        <taxon>Erysipelotrichaceae</taxon>
        <taxon>Erysipelothrix</taxon>
    </lineage>
</organism>
<dbReference type="Pfam" id="PF14897">
    <property type="entry name" value="EpsG"/>
    <property type="match status" value="1"/>
</dbReference>
<reference evidence="2" key="1">
    <citation type="journal article" date="2018" name="Infect. Immun.">
        <title>Identification of the Chromosomal Region Essential for Serovar-Specific Antigen and Virulence of Serovar 1 and 2 Strains of Erysipelothrix rhusiopathiae.</title>
        <authorList>
            <person name="Ogawa Y."/>
            <person name="Shiraiwa K."/>
            <person name="Nishikawa S."/>
            <person name="Eguchi M."/>
            <person name="Shimoji Y."/>
        </authorList>
    </citation>
    <scope>NUCLEOTIDE SEQUENCE</scope>
    <source>
        <strain evidence="3">Mie 02-47</strain>
        <strain evidence="2">SE-9</strain>
    </source>
</reference>
<protein>
    <submittedName>
        <fullName evidence="2">EpsG family protein</fullName>
    </submittedName>
</protein>
<keyword evidence="1" id="KW-1133">Transmembrane helix</keyword>
<evidence type="ECO:0000256" key="1">
    <source>
        <dbReference type="SAM" id="Phobius"/>
    </source>
</evidence>
<keyword evidence="1" id="KW-0812">Transmembrane</keyword>
<feature type="transmembrane region" description="Helical" evidence="1">
    <location>
        <begin position="189"/>
        <end position="210"/>
    </location>
</feature>
<dbReference type="GeneID" id="41396995"/>
<evidence type="ECO:0000313" key="3">
    <source>
        <dbReference type="EMBL" id="BBE36306.1"/>
    </source>
</evidence>
<keyword evidence="1" id="KW-0472">Membrane</keyword>
<accession>A0A2Z6FYT4</accession>
<name>A0A2Z6FYT4_ERYRH</name>